<dbReference type="EMBL" id="CAJNOR010011735">
    <property type="protein sequence ID" value="CAF1663386.1"/>
    <property type="molecule type" value="Genomic_DNA"/>
</dbReference>
<evidence type="ECO:0000313" key="1">
    <source>
        <dbReference type="EMBL" id="CAF1076779.1"/>
    </source>
</evidence>
<sequence>MVAHIGHSKCDHVADKLDGAKLHQNQPKSSIKTPCSNIDVQQHAEHSVNIQEGDHVMVAIIMDPDITFPTVDASIAQTKVYQDEEQMLSDLNQSNVCAPLVVISSTPPENILSEARLLHFFCIRGSEKLVTHPIATHSKMTCINSEDHLRNQLYQKLGQYYRDIAYHAFATNSRSQRDIECLLDKSTQCYKLLEDDARAVLNRYAKLLAADSKLNQSSKNLSHT</sequence>
<protein>
    <submittedName>
        <fullName evidence="1">Uncharacterized protein</fullName>
    </submittedName>
</protein>
<organism evidence="1 4">
    <name type="scientific">Adineta ricciae</name>
    <name type="common">Rotifer</name>
    <dbReference type="NCBI Taxonomy" id="249248"/>
    <lineage>
        <taxon>Eukaryota</taxon>
        <taxon>Metazoa</taxon>
        <taxon>Spiralia</taxon>
        <taxon>Gnathifera</taxon>
        <taxon>Rotifera</taxon>
        <taxon>Eurotatoria</taxon>
        <taxon>Bdelloidea</taxon>
        <taxon>Adinetida</taxon>
        <taxon>Adinetidae</taxon>
        <taxon>Adineta</taxon>
    </lineage>
</organism>
<dbReference type="EMBL" id="CAJNOJ010000088">
    <property type="protein sequence ID" value="CAF1076779.1"/>
    <property type="molecule type" value="Genomic_DNA"/>
</dbReference>
<keyword evidence="3" id="KW-1185">Reference proteome</keyword>
<evidence type="ECO:0000313" key="4">
    <source>
        <dbReference type="Proteomes" id="UP000663852"/>
    </source>
</evidence>
<dbReference type="Proteomes" id="UP000663828">
    <property type="component" value="Unassembled WGS sequence"/>
</dbReference>
<evidence type="ECO:0000313" key="2">
    <source>
        <dbReference type="EMBL" id="CAF1663386.1"/>
    </source>
</evidence>
<proteinExistence type="predicted"/>
<comment type="caution">
    <text evidence="1">The sequence shown here is derived from an EMBL/GenBank/DDBJ whole genome shotgun (WGS) entry which is preliminary data.</text>
</comment>
<accession>A0A814ME33</accession>
<dbReference type="Proteomes" id="UP000663852">
    <property type="component" value="Unassembled WGS sequence"/>
</dbReference>
<evidence type="ECO:0000313" key="3">
    <source>
        <dbReference type="Proteomes" id="UP000663828"/>
    </source>
</evidence>
<gene>
    <name evidence="1" type="ORF">EDS130_LOCUS18733</name>
    <name evidence="2" type="ORF">XAT740_LOCUS57312</name>
</gene>
<dbReference type="AlphaFoldDB" id="A0A814ME33"/>
<name>A0A814ME33_ADIRI</name>
<dbReference type="OrthoDB" id="10065093at2759"/>
<reference evidence="1" key="1">
    <citation type="submission" date="2021-02" db="EMBL/GenBank/DDBJ databases">
        <authorList>
            <person name="Nowell W R."/>
        </authorList>
    </citation>
    <scope>NUCLEOTIDE SEQUENCE</scope>
</reference>